<accession>A0A1F6V9N1</accession>
<protein>
    <submittedName>
        <fullName evidence="1">Uncharacterized protein</fullName>
    </submittedName>
</protein>
<dbReference type="EMBL" id="MFTP01000002">
    <property type="protein sequence ID" value="OGI66279.1"/>
    <property type="molecule type" value="Genomic_DNA"/>
</dbReference>
<comment type="caution">
    <text evidence="1">The sequence shown here is derived from an EMBL/GenBank/DDBJ whole genome shotgun (WGS) entry which is preliminary data.</text>
</comment>
<name>A0A1F6V9N1_9BACT</name>
<sequence length="219" mass="25251">MEKWSPQPIIKKEQTASVETAEQIRSRHIKWLKGVKDKALMYGGTAIMKASGWANFLLLLKSAESAVKGNFEQSLAYVGAGALVVGTNYAMRFGIKKGVSPEKKEEIREEEDRREAQKMNNRYEKEPKRVKGIVNSVRWEIVKKEGTDYETKDARKEVSRTRPDQLENFDESVVDRSVSAVMERFDEDPEAAREFLRLVSLKISYREKFEREEKLEKVG</sequence>
<evidence type="ECO:0000313" key="2">
    <source>
        <dbReference type="Proteomes" id="UP000177370"/>
    </source>
</evidence>
<gene>
    <name evidence="1" type="ORF">A2647_00805</name>
</gene>
<organism evidence="1 2">
    <name type="scientific">Candidatus Nomurabacteria bacterium RIFCSPHIGHO2_01_FULL_40_24b</name>
    <dbReference type="NCBI Taxonomy" id="1801739"/>
    <lineage>
        <taxon>Bacteria</taxon>
        <taxon>Candidatus Nomuraibacteriota</taxon>
    </lineage>
</organism>
<dbReference type="Proteomes" id="UP000177370">
    <property type="component" value="Unassembled WGS sequence"/>
</dbReference>
<proteinExistence type="predicted"/>
<evidence type="ECO:0000313" key="1">
    <source>
        <dbReference type="EMBL" id="OGI66279.1"/>
    </source>
</evidence>
<reference evidence="1 2" key="1">
    <citation type="journal article" date="2016" name="Nat. Commun.">
        <title>Thousands of microbial genomes shed light on interconnected biogeochemical processes in an aquifer system.</title>
        <authorList>
            <person name="Anantharaman K."/>
            <person name="Brown C.T."/>
            <person name="Hug L.A."/>
            <person name="Sharon I."/>
            <person name="Castelle C.J."/>
            <person name="Probst A.J."/>
            <person name="Thomas B.C."/>
            <person name="Singh A."/>
            <person name="Wilkins M.J."/>
            <person name="Karaoz U."/>
            <person name="Brodie E.L."/>
            <person name="Williams K.H."/>
            <person name="Hubbard S.S."/>
            <person name="Banfield J.F."/>
        </authorList>
    </citation>
    <scope>NUCLEOTIDE SEQUENCE [LARGE SCALE GENOMIC DNA]</scope>
</reference>
<dbReference type="AlphaFoldDB" id="A0A1F6V9N1"/>